<protein>
    <recommendedName>
        <fullName evidence="3">non-specific serine/threonine protein kinase</fullName>
        <ecNumber evidence="3">2.7.11.1</ecNumber>
    </recommendedName>
</protein>
<dbReference type="InterPro" id="IPR008271">
    <property type="entry name" value="Ser/Thr_kinase_AS"/>
</dbReference>
<feature type="region of interest" description="Disordered" evidence="14">
    <location>
        <begin position="916"/>
        <end position="945"/>
    </location>
</feature>
<dbReference type="SMART" id="SM00220">
    <property type="entry name" value="S_TKc"/>
    <property type="match status" value="1"/>
</dbReference>
<evidence type="ECO:0000313" key="16">
    <source>
        <dbReference type="EMBL" id="KAK5576653.1"/>
    </source>
</evidence>
<evidence type="ECO:0000256" key="12">
    <source>
        <dbReference type="ARBA" id="ARBA00048679"/>
    </source>
</evidence>
<evidence type="ECO:0000256" key="3">
    <source>
        <dbReference type="ARBA" id="ARBA00012513"/>
    </source>
</evidence>
<feature type="compositionally biased region" description="Basic and acidic residues" evidence="14">
    <location>
        <begin position="916"/>
        <end position="940"/>
    </location>
</feature>
<feature type="compositionally biased region" description="Acidic residues" evidence="14">
    <location>
        <begin position="300"/>
        <end position="321"/>
    </location>
</feature>
<comment type="catalytic activity">
    <reaction evidence="12">
        <text>L-seryl-[protein] + ATP = O-phospho-L-seryl-[protein] + ADP + H(+)</text>
        <dbReference type="Rhea" id="RHEA:17989"/>
        <dbReference type="Rhea" id="RHEA-COMP:9863"/>
        <dbReference type="Rhea" id="RHEA-COMP:11604"/>
        <dbReference type="ChEBI" id="CHEBI:15378"/>
        <dbReference type="ChEBI" id="CHEBI:29999"/>
        <dbReference type="ChEBI" id="CHEBI:30616"/>
        <dbReference type="ChEBI" id="CHEBI:83421"/>
        <dbReference type="ChEBI" id="CHEBI:456216"/>
        <dbReference type="EC" id="2.7.11.1"/>
    </reaction>
</comment>
<dbReference type="CDD" id="cd06613">
    <property type="entry name" value="STKc_MAP4K3_like"/>
    <property type="match status" value="1"/>
</dbReference>
<feature type="compositionally biased region" description="Basic and acidic residues" evidence="14">
    <location>
        <begin position="438"/>
        <end position="448"/>
    </location>
</feature>
<dbReference type="EC" id="2.7.11.1" evidence="3"/>
<comment type="catalytic activity">
    <reaction evidence="11">
        <text>L-threonyl-[protein] + ATP = O-phospho-L-threonyl-[protein] + ADP + H(+)</text>
        <dbReference type="Rhea" id="RHEA:46608"/>
        <dbReference type="Rhea" id="RHEA-COMP:11060"/>
        <dbReference type="Rhea" id="RHEA-COMP:11605"/>
        <dbReference type="ChEBI" id="CHEBI:15378"/>
        <dbReference type="ChEBI" id="CHEBI:30013"/>
        <dbReference type="ChEBI" id="CHEBI:30616"/>
        <dbReference type="ChEBI" id="CHEBI:61977"/>
        <dbReference type="ChEBI" id="CHEBI:456216"/>
        <dbReference type="EC" id="2.7.11.1"/>
    </reaction>
</comment>
<evidence type="ECO:0000256" key="1">
    <source>
        <dbReference type="ARBA" id="ARBA00001946"/>
    </source>
</evidence>
<keyword evidence="8" id="KW-0418">Kinase</keyword>
<dbReference type="Gene3D" id="1.10.510.10">
    <property type="entry name" value="Transferase(Phosphotransferase) domain 1"/>
    <property type="match status" value="1"/>
</dbReference>
<dbReference type="FunFam" id="1.10.510.10:FF:000499">
    <property type="entry name" value="Serine/threonine-protein kinase KIC1"/>
    <property type="match status" value="1"/>
</dbReference>
<dbReference type="SUPFAM" id="SSF56112">
    <property type="entry name" value="Protein kinase-like (PK-like)"/>
    <property type="match status" value="1"/>
</dbReference>
<feature type="compositionally biased region" description="Low complexity" evidence="14">
    <location>
        <begin position="402"/>
        <end position="437"/>
    </location>
</feature>
<dbReference type="GO" id="GO:0005737">
    <property type="term" value="C:cytoplasm"/>
    <property type="evidence" value="ECO:0007669"/>
    <property type="project" value="TreeGrafter"/>
</dbReference>
<dbReference type="InterPro" id="IPR050629">
    <property type="entry name" value="STE20/SPS1-PAK"/>
</dbReference>
<evidence type="ECO:0000256" key="2">
    <source>
        <dbReference type="ARBA" id="ARBA00008874"/>
    </source>
</evidence>
<evidence type="ECO:0000256" key="6">
    <source>
        <dbReference type="ARBA" id="ARBA00022723"/>
    </source>
</evidence>
<feature type="coiled-coil region" evidence="13">
    <location>
        <begin position="747"/>
        <end position="784"/>
    </location>
</feature>
<evidence type="ECO:0000256" key="14">
    <source>
        <dbReference type="SAM" id="MobiDB-lite"/>
    </source>
</evidence>
<dbReference type="Pfam" id="PF00069">
    <property type="entry name" value="Pkinase"/>
    <property type="match status" value="1"/>
</dbReference>
<dbReference type="PROSITE" id="PS50011">
    <property type="entry name" value="PROTEIN_KINASE_DOM"/>
    <property type="match status" value="1"/>
</dbReference>
<feature type="region of interest" description="Disordered" evidence="14">
    <location>
        <begin position="1011"/>
        <end position="1111"/>
    </location>
</feature>
<feature type="compositionally biased region" description="Low complexity" evidence="14">
    <location>
        <begin position="1039"/>
        <end position="1061"/>
    </location>
</feature>
<dbReference type="GO" id="GO:0004674">
    <property type="term" value="F:protein serine/threonine kinase activity"/>
    <property type="evidence" value="ECO:0007669"/>
    <property type="project" value="UniProtKB-KW"/>
</dbReference>
<dbReference type="GO" id="GO:0005524">
    <property type="term" value="F:ATP binding"/>
    <property type="evidence" value="ECO:0007669"/>
    <property type="project" value="UniProtKB-KW"/>
</dbReference>
<evidence type="ECO:0000313" key="17">
    <source>
        <dbReference type="Proteomes" id="UP001344447"/>
    </source>
</evidence>
<keyword evidence="9" id="KW-0067">ATP-binding</keyword>
<evidence type="ECO:0000256" key="8">
    <source>
        <dbReference type="ARBA" id="ARBA00022777"/>
    </source>
</evidence>
<organism evidence="16 17">
    <name type="scientific">Dictyostelium firmibasis</name>
    <dbReference type="NCBI Taxonomy" id="79012"/>
    <lineage>
        <taxon>Eukaryota</taxon>
        <taxon>Amoebozoa</taxon>
        <taxon>Evosea</taxon>
        <taxon>Eumycetozoa</taxon>
        <taxon>Dictyostelia</taxon>
        <taxon>Dictyosteliales</taxon>
        <taxon>Dictyosteliaceae</taxon>
        <taxon>Dictyostelium</taxon>
    </lineage>
</organism>
<dbReference type="Proteomes" id="UP001344447">
    <property type="component" value="Unassembled WGS sequence"/>
</dbReference>
<accession>A0AAN7TW83</accession>
<dbReference type="AlphaFoldDB" id="A0AAN7TW83"/>
<keyword evidence="5" id="KW-0808">Transferase</keyword>
<dbReference type="GO" id="GO:0046872">
    <property type="term" value="F:metal ion binding"/>
    <property type="evidence" value="ECO:0007669"/>
    <property type="project" value="UniProtKB-KW"/>
</dbReference>
<feature type="region of interest" description="Disordered" evidence="14">
    <location>
        <begin position="719"/>
        <end position="743"/>
    </location>
</feature>
<name>A0AAN7TW83_9MYCE</name>
<dbReference type="InterPro" id="IPR011009">
    <property type="entry name" value="Kinase-like_dom_sf"/>
</dbReference>
<evidence type="ECO:0000256" key="7">
    <source>
        <dbReference type="ARBA" id="ARBA00022741"/>
    </source>
</evidence>
<evidence type="ECO:0000256" key="13">
    <source>
        <dbReference type="SAM" id="Coils"/>
    </source>
</evidence>
<comment type="similarity">
    <text evidence="2">Belongs to the protein kinase superfamily. STE Ser/Thr protein kinase family. STE20 subfamily.</text>
</comment>
<evidence type="ECO:0000256" key="10">
    <source>
        <dbReference type="ARBA" id="ARBA00022842"/>
    </source>
</evidence>
<feature type="compositionally biased region" description="Basic and acidic residues" evidence="14">
    <location>
        <begin position="719"/>
        <end position="731"/>
    </location>
</feature>
<feature type="compositionally biased region" description="Basic and acidic residues" evidence="14">
    <location>
        <begin position="568"/>
        <end position="606"/>
    </location>
</feature>
<feature type="region of interest" description="Disordered" evidence="14">
    <location>
        <begin position="496"/>
        <end position="609"/>
    </location>
</feature>
<gene>
    <name evidence="16" type="ORF">RB653_007797</name>
</gene>
<keyword evidence="10" id="KW-0460">Magnesium</keyword>
<feature type="coiled-coil region" evidence="13">
    <location>
        <begin position="977"/>
        <end position="1004"/>
    </location>
</feature>
<evidence type="ECO:0000256" key="5">
    <source>
        <dbReference type="ARBA" id="ARBA00022679"/>
    </source>
</evidence>
<sequence length="1111" mass="128199">MANIAALEPFVGKEDPVELFELIEEIAEGSFGTVYKGKHLPTGNIMAVKIIALDEDETFEDLVVEIDILNRCNHNNIVKYYGSWVKGDELFIAMECCGGGSITEIYQELNIPLNESQIAYVCRETLKGLEYLHQTNVIHRDLKGANILLTESGDVKLADFGVSGLLDKSSKRNTFIGTPYWMAPEVIENRSNPVPYDTKADIWSLGITLIELAEAEPPLSEIHPMKVLFQIPYRDPPKLKNQENYSKDFINFIQSCLQKDPNQRKTATELLKHPFVTNTKEKAVLIDLISKYRKFRASELEEGADEDEDSSEQEGMDSDEKDDLKKSVGTADRKSTLIANGSSSSSPPSSPSQRKSTGQNLQLPQIHEPSLQQQAINKSTDRLSANITNNKTNTIDKKTSTLNSSTGNLQQSLSGSGSITTNSSGNGTSGKPTTNGKSSDDRSPDIRTNRKAGRPVTIRKTLEKRNDAVKKIVNAKLMKQQLKDIKKQQQKQAEEEEQLFKQQQKEKEDLLKQNAARATQQQKQSATKEEKIQKQHKVEKETLSRQQKVDREQLLKKNQSDCSKQRTKVTDQQKQQQKEFKDQQKQQQKQKEHEFKDQNKVLDKSTPKKLSKHIAIHQKVIREQEICVQDLIFQQKQDFQKLVDDHQTATQNLHLENKQQSEQLFAWHSQQNQQFQLQQQCQLENYQEYHTVLLDNMNAEHQLAKNQLEHSHLNETNQLKERQDTETEQHIKQMTTEQRNSLKEFKLKQTQDFKEFLNKLKKELKDEKNNKKQLQQHHKEQKKQFELTLTTQELDFQKKQSRQKEEEDEILLTHQKESFRRLQDKQQGIVRDLEEHCKLQKQQFEAEYTFNEEEMLIEHYRQKKTLLKQQHSEQKQIYQEQTQLQYRLLQEQHKESPALLVDQHLKQKESIEEQQKERLTLQQEEHRIQQESLKKQEQKKKGSVTDLPASLASMQLEQSKQLQLLSEQLQAELATMFERHTKESQSLQAELAKAQEKLQTDHQKLLHDLTEEQKKSKLKLKSESPSCKENPLHMKKKPTGTTPPSTSSNQKTLNNSNGASNGHHHHHHQSAGVGGSGTISSAHNTPVLPHNMKHQRSFSTSLPSFKFDNQD</sequence>
<keyword evidence="4" id="KW-0723">Serine/threonine-protein kinase</keyword>
<dbReference type="PANTHER" id="PTHR48012:SF2">
    <property type="entry name" value="STERILE20-LIKE KINASE, ISOFORM B"/>
    <property type="match status" value="1"/>
</dbReference>
<keyword evidence="6" id="KW-0479">Metal-binding</keyword>
<proteinExistence type="inferred from homology"/>
<comment type="caution">
    <text evidence="16">The sequence shown here is derived from an EMBL/GenBank/DDBJ whole genome shotgun (WGS) entry which is preliminary data.</text>
</comment>
<keyword evidence="17" id="KW-1185">Reference proteome</keyword>
<keyword evidence="7" id="KW-0547">Nucleotide-binding</keyword>
<feature type="compositionally biased region" description="Basic and acidic residues" evidence="14">
    <location>
        <begin position="526"/>
        <end position="559"/>
    </location>
</feature>
<feature type="region of interest" description="Disordered" evidence="14">
    <location>
        <begin position="299"/>
        <end position="361"/>
    </location>
</feature>
<feature type="compositionally biased region" description="Polar residues" evidence="14">
    <location>
        <begin position="516"/>
        <end position="525"/>
    </location>
</feature>
<evidence type="ECO:0000259" key="15">
    <source>
        <dbReference type="PROSITE" id="PS50011"/>
    </source>
</evidence>
<keyword evidence="13" id="KW-0175">Coiled coil</keyword>
<feature type="domain" description="Protein kinase" evidence="15">
    <location>
        <begin position="20"/>
        <end position="276"/>
    </location>
</feature>
<comment type="cofactor">
    <cofactor evidence="1">
        <name>Mg(2+)</name>
        <dbReference type="ChEBI" id="CHEBI:18420"/>
    </cofactor>
</comment>
<evidence type="ECO:0000256" key="9">
    <source>
        <dbReference type="ARBA" id="ARBA00022840"/>
    </source>
</evidence>
<dbReference type="PROSITE" id="PS00108">
    <property type="entry name" value="PROTEIN_KINASE_ST"/>
    <property type="match status" value="1"/>
</dbReference>
<feature type="compositionally biased region" description="Basic and acidic residues" evidence="14">
    <location>
        <begin position="322"/>
        <end position="335"/>
    </location>
</feature>
<feature type="region of interest" description="Disordered" evidence="14">
    <location>
        <begin position="385"/>
        <end position="463"/>
    </location>
</feature>
<dbReference type="PANTHER" id="PTHR48012">
    <property type="entry name" value="STERILE20-LIKE KINASE, ISOFORM B-RELATED"/>
    <property type="match status" value="1"/>
</dbReference>
<dbReference type="EMBL" id="JAVFKY010000005">
    <property type="protein sequence ID" value="KAK5576653.1"/>
    <property type="molecule type" value="Genomic_DNA"/>
</dbReference>
<evidence type="ECO:0000256" key="11">
    <source>
        <dbReference type="ARBA" id="ARBA00047899"/>
    </source>
</evidence>
<reference evidence="16 17" key="1">
    <citation type="submission" date="2023-11" db="EMBL/GenBank/DDBJ databases">
        <title>Dfirmibasis_genome.</title>
        <authorList>
            <person name="Edelbroek B."/>
            <person name="Kjellin J."/>
            <person name="Jerlstrom-Hultqvist J."/>
            <person name="Soderbom F."/>
        </authorList>
    </citation>
    <scope>NUCLEOTIDE SEQUENCE [LARGE SCALE GENOMIC DNA]</scope>
    <source>
        <strain evidence="16 17">TNS-C-14</strain>
    </source>
</reference>
<dbReference type="InterPro" id="IPR000719">
    <property type="entry name" value="Prot_kinase_dom"/>
</dbReference>
<evidence type="ECO:0000256" key="4">
    <source>
        <dbReference type="ARBA" id="ARBA00022527"/>
    </source>
</evidence>